<sequence length="74" mass="7243">MVEGEDDGDLVEGEAVLAQVAAAAAAVEQRLVSGAAHAVRSLSVHAMGGVLVPPHGGLGDGRRALARGSSLCVG</sequence>
<evidence type="ECO:0000313" key="1">
    <source>
        <dbReference type="EMBL" id="GAA3616061.1"/>
    </source>
</evidence>
<reference evidence="2" key="1">
    <citation type="journal article" date="2019" name="Int. J. Syst. Evol. Microbiol.">
        <title>The Global Catalogue of Microorganisms (GCM) 10K type strain sequencing project: providing services to taxonomists for standard genome sequencing and annotation.</title>
        <authorList>
            <consortium name="The Broad Institute Genomics Platform"/>
            <consortium name="The Broad Institute Genome Sequencing Center for Infectious Disease"/>
            <person name="Wu L."/>
            <person name="Ma J."/>
        </authorList>
    </citation>
    <scope>NUCLEOTIDE SEQUENCE [LARGE SCALE GENOMIC DNA]</scope>
    <source>
        <strain evidence="2">JCM 17326</strain>
    </source>
</reference>
<gene>
    <name evidence="1" type="ORF">GCM10022419_121700</name>
</gene>
<keyword evidence="2" id="KW-1185">Reference proteome</keyword>
<protein>
    <submittedName>
        <fullName evidence="1">Uncharacterized protein</fullName>
    </submittedName>
</protein>
<proteinExistence type="predicted"/>
<dbReference type="Proteomes" id="UP001500630">
    <property type="component" value="Unassembled WGS sequence"/>
</dbReference>
<organism evidence="1 2">
    <name type="scientific">Nonomuraea rosea</name>
    <dbReference type="NCBI Taxonomy" id="638574"/>
    <lineage>
        <taxon>Bacteria</taxon>
        <taxon>Bacillati</taxon>
        <taxon>Actinomycetota</taxon>
        <taxon>Actinomycetes</taxon>
        <taxon>Streptosporangiales</taxon>
        <taxon>Streptosporangiaceae</taxon>
        <taxon>Nonomuraea</taxon>
    </lineage>
</organism>
<comment type="caution">
    <text evidence="1">The sequence shown here is derived from an EMBL/GenBank/DDBJ whole genome shotgun (WGS) entry which is preliminary data.</text>
</comment>
<accession>A0ABP6ZQA8</accession>
<name>A0ABP6ZQA8_9ACTN</name>
<evidence type="ECO:0000313" key="2">
    <source>
        <dbReference type="Proteomes" id="UP001500630"/>
    </source>
</evidence>
<dbReference type="EMBL" id="BAABDQ010000053">
    <property type="protein sequence ID" value="GAA3616061.1"/>
    <property type="molecule type" value="Genomic_DNA"/>
</dbReference>